<dbReference type="InterPro" id="IPR051675">
    <property type="entry name" value="Endo/Exo/Phosphatase_dom_1"/>
</dbReference>
<evidence type="ECO:0000313" key="3">
    <source>
        <dbReference type="EMBL" id="ADH65014.1"/>
    </source>
</evidence>
<organism evidence="3 4">
    <name type="scientific">Allomeiothermus silvanus (strain ATCC 700542 / DSM 9946 / NBRC 106475 / NCIMB 13440 / VI-R2)</name>
    <name type="common">Thermus silvanus</name>
    <dbReference type="NCBI Taxonomy" id="526227"/>
    <lineage>
        <taxon>Bacteria</taxon>
        <taxon>Thermotogati</taxon>
        <taxon>Deinococcota</taxon>
        <taxon>Deinococci</taxon>
        <taxon>Thermales</taxon>
        <taxon>Thermaceae</taxon>
        <taxon>Allomeiothermus</taxon>
    </lineage>
</organism>
<feature type="domain" description="Helix-hairpin-helix DNA-binding motif class 1" evidence="2">
    <location>
        <begin position="89"/>
        <end position="108"/>
    </location>
</feature>
<dbReference type="Proteomes" id="UP000001916">
    <property type="component" value="Chromosome"/>
</dbReference>
<dbReference type="eggNOG" id="COG1555">
    <property type="taxonomic scope" value="Bacteria"/>
</dbReference>
<evidence type="ECO:0000313" key="4">
    <source>
        <dbReference type="Proteomes" id="UP000001916"/>
    </source>
</evidence>
<dbReference type="HOGENOM" id="CLU_052011_3_3_0"/>
<dbReference type="PANTHER" id="PTHR21180:SF32">
    <property type="entry name" value="ENDONUCLEASE_EXONUCLEASE_PHOSPHATASE FAMILY DOMAIN-CONTAINING PROTEIN 1"/>
    <property type="match status" value="1"/>
</dbReference>
<name>D7BER8_ALLS1</name>
<dbReference type="InterPro" id="IPR003583">
    <property type="entry name" value="Hlx-hairpin-Hlx_DNA-bd_motif"/>
</dbReference>
<dbReference type="SUPFAM" id="SSF47781">
    <property type="entry name" value="RuvA domain 2-like"/>
    <property type="match status" value="1"/>
</dbReference>
<dbReference type="GO" id="GO:0003677">
    <property type="term" value="F:DNA binding"/>
    <property type="evidence" value="ECO:0007669"/>
    <property type="project" value="InterPro"/>
</dbReference>
<dbReference type="Pfam" id="PF12836">
    <property type="entry name" value="HHH_3"/>
    <property type="match status" value="1"/>
</dbReference>
<sequence length="111" mass="11937">MGLYSLWPRLFPRFTPVQEQGLAASPLVPPSSFTAPPLDTAHLSGPSGPPSAHPVSLNQATLEELDTLPGIGPALARRIIEGRPYSSVDDLLRVRGIGEHTLERLRPLVTP</sequence>
<dbReference type="GO" id="GO:0015627">
    <property type="term" value="C:type II protein secretion system complex"/>
    <property type="evidence" value="ECO:0007669"/>
    <property type="project" value="TreeGrafter"/>
</dbReference>
<dbReference type="PANTHER" id="PTHR21180">
    <property type="entry name" value="ENDONUCLEASE/EXONUCLEASE/PHOSPHATASE FAMILY DOMAIN-CONTAINING PROTEIN 1"/>
    <property type="match status" value="1"/>
</dbReference>
<feature type="domain" description="Helix-hairpin-helix DNA-binding motif class 1" evidence="2">
    <location>
        <begin position="63"/>
        <end position="82"/>
    </location>
</feature>
<dbReference type="GO" id="GO:0015628">
    <property type="term" value="P:protein secretion by the type II secretion system"/>
    <property type="evidence" value="ECO:0007669"/>
    <property type="project" value="TreeGrafter"/>
</dbReference>
<dbReference type="KEGG" id="msv:Mesil_3191"/>
<dbReference type="STRING" id="526227.Mesil_3191"/>
<keyword evidence="4" id="KW-1185">Reference proteome</keyword>
<dbReference type="GO" id="GO:0006281">
    <property type="term" value="P:DNA repair"/>
    <property type="evidence" value="ECO:0007669"/>
    <property type="project" value="InterPro"/>
</dbReference>
<dbReference type="Gene3D" id="1.10.150.320">
    <property type="entry name" value="Photosystem II 12 kDa extrinsic protein"/>
    <property type="match status" value="1"/>
</dbReference>
<dbReference type="EMBL" id="CP002042">
    <property type="protein sequence ID" value="ADH65014.1"/>
    <property type="molecule type" value="Genomic_DNA"/>
</dbReference>
<evidence type="ECO:0000256" key="1">
    <source>
        <dbReference type="SAM" id="MobiDB-lite"/>
    </source>
</evidence>
<dbReference type="SMART" id="SM00278">
    <property type="entry name" value="HhH1"/>
    <property type="match status" value="2"/>
</dbReference>
<gene>
    <name evidence="3" type="ordered locus">Mesil_3191</name>
</gene>
<dbReference type="RefSeq" id="WP_013159540.1">
    <property type="nucleotide sequence ID" value="NC_014212.1"/>
</dbReference>
<reference evidence="3 4" key="1">
    <citation type="journal article" date="2010" name="Stand. Genomic Sci.">
        <title>Complete genome sequence of Meiothermus silvanus type strain (VI-R2).</title>
        <authorList>
            <person name="Sikorski J."/>
            <person name="Tindall B.J."/>
            <person name="Lowry S."/>
            <person name="Lucas S."/>
            <person name="Nolan M."/>
            <person name="Copeland A."/>
            <person name="Glavina Del Rio T."/>
            <person name="Tice H."/>
            <person name="Cheng J.F."/>
            <person name="Han C."/>
            <person name="Pitluck S."/>
            <person name="Liolios K."/>
            <person name="Ivanova N."/>
            <person name="Mavromatis K."/>
            <person name="Mikhailova N."/>
            <person name="Pati A."/>
            <person name="Goodwin L."/>
            <person name="Chen A."/>
            <person name="Palaniappan K."/>
            <person name="Land M."/>
            <person name="Hauser L."/>
            <person name="Chang Y.J."/>
            <person name="Jeffries C.D."/>
            <person name="Rohde M."/>
            <person name="Goker M."/>
            <person name="Woyke T."/>
            <person name="Bristow J."/>
            <person name="Eisen J.A."/>
            <person name="Markowitz V."/>
            <person name="Hugenholtz P."/>
            <person name="Kyrpides N.C."/>
            <person name="Klenk H.P."/>
            <person name="Lapidus A."/>
        </authorList>
    </citation>
    <scope>NUCLEOTIDE SEQUENCE [LARGE SCALE GENOMIC DNA]</scope>
    <source>
        <strain evidence="4">ATCC 700542 / DSM 9946 / VI-R2</strain>
    </source>
</reference>
<dbReference type="AlphaFoldDB" id="D7BER8"/>
<proteinExistence type="predicted"/>
<feature type="region of interest" description="Disordered" evidence="1">
    <location>
        <begin position="28"/>
        <end position="56"/>
    </location>
</feature>
<accession>D7BER8</accession>
<evidence type="ECO:0000259" key="2">
    <source>
        <dbReference type="SMART" id="SM00278"/>
    </source>
</evidence>
<dbReference type="InterPro" id="IPR010994">
    <property type="entry name" value="RuvA_2-like"/>
</dbReference>
<protein>
    <submittedName>
        <fullName evidence="3">Helix-hairpin-helix motif protein</fullName>
    </submittedName>
</protein>